<dbReference type="EMBL" id="HE575323">
    <property type="protein sequence ID" value="CCC93422.1"/>
    <property type="molecule type" value="Genomic_DNA"/>
</dbReference>
<evidence type="ECO:0000256" key="1">
    <source>
        <dbReference type="SAM" id="MobiDB-lite"/>
    </source>
</evidence>
<protein>
    <recommendedName>
        <fullName evidence="3">PD-(D/E)XK endonuclease-like domain-containing protein</fullName>
    </recommendedName>
</protein>
<evidence type="ECO:0000313" key="2">
    <source>
        <dbReference type="EMBL" id="CCC93422.1"/>
    </source>
</evidence>
<dbReference type="VEuPathDB" id="TriTrypDB:TcIL3000_10_1810"/>
<reference evidence="2" key="1">
    <citation type="journal article" date="2012" name="Proc. Natl. Acad. Sci. U.S.A.">
        <title>Antigenic diversity is generated by distinct evolutionary mechanisms in African trypanosome species.</title>
        <authorList>
            <person name="Jackson A.P."/>
            <person name="Berry A."/>
            <person name="Aslett M."/>
            <person name="Allison H.C."/>
            <person name="Burton P."/>
            <person name="Vavrova-Anderson J."/>
            <person name="Brown R."/>
            <person name="Browne H."/>
            <person name="Corton N."/>
            <person name="Hauser H."/>
            <person name="Gamble J."/>
            <person name="Gilderthorp R."/>
            <person name="Marcello L."/>
            <person name="McQuillan J."/>
            <person name="Otto T.D."/>
            <person name="Quail M.A."/>
            <person name="Sanders M.J."/>
            <person name="van Tonder A."/>
            <person name="Ginger M.L."/>
            <person name="Field M.C."/>
            <person name="Barry J.D."/>
            <person name="Hertz-Fowler C."/>
            <person name="Berriman M."/>
        </authorList>
    </citation>
    <scope>NUCLEOTIDE SEQUENCE</scope>
    <source>
        <strain evidence="2">IL3000</strain>
    </source>
</reference>
<evidence type="ECO:0008006" key="3">
    <source>
        <dbReference type="Google" id="ProtNLM"/>
    </source>
</evidence>
<sequence>MSRVPHPSGVDILFDTKWHQYKVGNCAFRSVSKLLDKFFPFDEKRALAAVSKKTGQTVEEVKASWNRQALLGKNIHEYIECKLRGLPPPTWTLLLKRKRRKEEAALLQDETKIKKKKKKKKIHGDPLNHGDNAAEGDTKPEASRKKKDFLDTVLHGEEEAYMVVADRVVETIENNYDIVAVEQVVASLSWGIAGTIDFVARNKRTGKLLIGDWKTSGTVTSGFRFGHFETPCEGCLMHLPNSRFHRYAMQVIVYGEILKYEHYLENGFFGKKIEPLNSEIGEISLTPDMVGEALEYGVIQMQKNEVGSVCVDFKEVKESIVMPMDATDYTFMQLLQGVMRGL</sequence>
<dbReference type="AlphaFoldDB" id="G0UVK6"/>
<proteinExistence type="predicted"/>
<gene>
    <name evidence="2" type="ORF">TCIL3000_10_1810</name>
</gene>
<feature type="compositionally biased region" description="Basic residues" evidence="1">
    <location>
        <begin position="113"/>
        <end position="122"/>
    </location>
</feature>
<accession>G0UVK6</accession>
<organism evidence="2">
    <name type="scientific">Trypanosoma congolense (strain IL3000)</name>
    <dbReference type="NCBI Taxonomy" id="1068625"/>
    <lineage>
        <taxon>Eukaryota</taxon>
        <taxon>Discoba</taxon>
        <taxon>Euglenozoa</taxon>
        <taxon>Kinetoplastea</taxon>
        <taxon>Metakinetoplastina</taxon>
        <taxon>Trypanosomatida</taxon>
        <taxon>Trypanosomatidae</taxon>
        <taxon>Trypanosoma</taxon>
        <taxon>Nannomonas</taxon>
    </lineage>
</organism>
<feature type="region of interest" description="Disordered" evidence="1">
    <location>
        <begin position="110"/>
        <end position="144"/>
    </location>
</feature>
<name>G0UVK6_TRYCI</name>